<feature type="domain" description="Multiple C2" evidence="7">
    <location>
        <begin position="283"/>
        <end position="433"/>
    </location>
</feature>
<sequence length="475" mass="54264">MAGVLPRFGPFGPLPAYDEFGIKETRPRLPDGRTGGYDLVERMEYLYVRVVKARELKWGGGGVLRTKTCVSRLPSYGWNEDHLFVAAEPFEDHLIISVEDRVKVDKEEVIGHVHIPFSDFERRWDTRPIRPRWYNLVQPEGATKIDKFSCKVCVRLCLEGGYRVLSEPIHYLSDVRPAARELWHGRPPIGLVELGIHNAFGLSALRARNGRGSCDAYCVAKYGSKWFRTQTIGEKGGLATGDPVKDVLLGKWFVDVCHWRNPVTTVAVHIIYAMLVCCPNLILPTFFLYKFCLGLWNYRRRPRHPWHVDTKVSHAVTAHLDELDEEFDEFPTARPHEVVRMRYDRLRSLGGRIQEMVGDVASHVERARCVMTWRDPRATTMYLLVCLCLAVVTFVAPFQAVALLSGFYLMRHPSLRQRLPDVPANFFRRLPCKLPEKPPEGSAPRNPLQENEQPAVQICGAVEAKLHVKEKGKFL</sequence>
<dbReference type="SUPFAM" id="SSF49562">
    <property type="entry name" value="C2 domain (Calcium/lipid-binding domain, CaLB)"/>
    <property type="match status" value="1"/>
</dbReference>
<evidence type="ECO:0000259" key="7">
    <source>
        <dbReference type="Pfam" id="PF08372"/>
    </source>
</evidence>
<dbReference type="Gene3D" id="2.60.40.150">
    <property type="entry name" value="C2 domain"/>
    <property type="match status" value="1"/>
</dbReference>
<dbReference type="PANTHER" id="PTHR31425:SF6">
    <property type="entry name" value="OS02G0663900 PROTEIN"/>
    <property type="match status" value="1"/>
</dbReference>
<proteinExistence type="predicted"/>
<dbReference type="InterPro" id="IPR000008">
    <property type="entry name" value="C2_dom"/>
</dbReference>
<protein>
    <recommendedName>
        <fullName evidence="9">Phosphoribosyltransferase C-terminal domain-containing protein</fullName>
    </recommendedName>
</protein>
<keyword evidence="3" id="KW-0677">Repeat</keyword>
<dbReference type="GO" id="GO:0016020">
    <property type="term" value="C:membrane"/>
    <property type="evidence" value="ECO:0007669"/>
    <property type="project" value="UniProtKB-SubCell"/>
</dbReference>
<accession>R7WF90</accession>
<keyword evidence="5" id="KW-0472">Membrane</keyword>
<dbReference type="InterPro" id="IPR047259">
    <property type="entry name" value="QUIRKY-like"/>
</dbReference>
<evidence type="ECO:0000259" key="6">
    <source>
        <dbReference type="Pfam" id="PF00168"/>
    </source>
</evidence>
<dbReference type="ExpressionAtlas" id="R7WF90">
    <property type="expression patterns" value="baseline"/>
</dbReference>
<comment type="subcellular location">
    <subcellularLocation>
        <location evidence="1">Membrane</location>
        <topology evidence="1">Multi-pass membrane protein</topology>
    </subcellularLocation>
</comment>
<reference evidence="8" key="1">
    <citation type="submission" date="2015-06" db="UniProtKB">
        <authorList>
            <consortium name="EnsemblPlants"/>
        </authorList>
    </citation>
    <scope>IDENTIFICATION</scope>
</reference>
<keyword evidence="2" id="KW-0812">Transmembrane</keyword>
<feature type="domain" description="C2" evidence="6">
    <location>
        <begin position="63"/>
        <end position="136"/>
    </location>
</feature>
<dbReference type="PANTHER" id="PTHR31425">
    <property type="entry name" value="PHOSPHORIBOSYLANTHRANILATE TRANSFERASE ISOFORM 1"/>
    <property type="match status" value="1"/>
</dbReference>
<dbReference type="Pfam" id="PF08372">
    <property type="entry name" value="PRT_C"/>
    <property type="match status" value="1"/>
</dbReference>
<evidence type="ECO:0000256" key="5">
    <source>
        <dbReference type="ARBA" id="ARBA00023136"/>
    </source>
</evidence>
<evidence type="ECO:0000313" key="8">
    <source>
        <dbReference type="EnsemblPlants" id="EMT19685"/>
    </source>
</evidence>
<dbReference type="AlphaFoldDB" id="R7WF90"/>
<evidence type="ECO:0000256" key="1">
    <source>
        <dbReference type="ARBA" id="ARBA00004141"/>
    </source>
</evidence>
<organism evidence="8">
    <name type="scientific">Aegilops tauschii</name>
    <name type="common">Tausch's goatgrass</name>
    <name type="synonym">Aegilops squarrosa</name>
    <dbReference type="NCBI Taxonomy" id="37682"/>
    <lineage>
        <taxon>Eukaryota</taxon>
        <taxon>Viridiplantae</taxon>
        <taxon>Streptophyta</taxon>
        <taxon>Embryophyta</taxon>
        <taxon>Tracheophyta</taxon>
        <taxon>Spermatophyta</taxon>
        <taxon>Magnoliopsida</taxon>
        <taxon>Liliopsida</taxon>
        <taxon>Poales</taxon>
        <taxon>Poaceae</taxon>
        <taxon>BOP clade</taxon>
        <taxon>Pooideae</taxon>
        <taxon>Triticodae</taxon>
        <taxon>Triticeae</taxon>
        <taxon>Triticinae</taxon>
        <taxon>Aegilops</taxon>
    </lineage>
</organism>
<evidence type="ECO:0000256" key="3">
    <source>
        <dbReference type="ARBA" id="ARBA00022737"/>
    </source>
</evidence>
<dbReference type="InterPro" id="IPR013583">
    <property type="entry name" value="MCTP_C"/>
</dbReference>
<evidence type="ECO:0008006" key="9">
    <source>
        <dbReference type="Google" id="ProtNLM"/>
    </source>
</evidence>
<evidence type="ECO:0000256" key="2">
    <source>
        <dbReference type="ARBA" id="ARBA00022692"/>
    </source>
</evidence>
<feature type="domain" description="C2" evidence="6">
    <location>
        <begin position="192"/>
        <end position="232"/>
    </location>
</feature>
<name>R7WF90_AEGTA</name>
<dbReference type="Pfam" id="PF00168">
    <property type="entry name" value="C2"/>
    <property type="match status" value="2"/>
</dbReference>
<dbReference type="InterPro" id="IPR035892">
    <property type="entry name" value="C2_domain_sf"/>
</dbReference>
<dbReference type="EnsemblPlants" id="EMT19685">
    <property type="protein sequence ID" value="EMT19685"/>
    <property type="gene ID" value="F775_11225"/>
</dbReference>
<keyword evidence="4" id="KW-1133">Transmembrane helix</keyword>
<evidence type="ECO:0000256" key="4">
    <source>
        <dbReference type="ARBA" id="ARBA00022989"/>
    </source>
</evidence>